<reference evidence="1" key="1">
    <citation type="submission" date="2020-05" db="EMBL/GenBank/DDBJ databases">
        <title>Phylogenomic resolution of chytrid fungi.</title>
        <authorList>
            <person name="Stajich J.E."/>
            <person name="Amses K."/>
            <person name="Simmons R."/>
            <person name="Seto K."/>
            <person name="Myers J."/>
            <person name="Bonds A."/>
            <person name="Quandt C.A."/>
            <person name="Barry K."/>
            <person name="Liu P."/>
            <person name="Grigoriev I."/>
            <person name="Longcore J.E."/>
            <person name="James T.Y."/>
        </authorList>
    </citation>
    <scope>NUCLEOTIDE SEQUENCE</scope>
    <source>
        <strain evidence="1">JEL0513</strain>
    </source>
</reference>
<sequence length="129" mass="12903">MSDDIQSAFQESLRNFNNNKAQSNSSGSGIGGFFGGSGSGSGFGFGTGTGSGTRAGTATASLDSLLGGVRSAAQNVSSSLGIASSAEPAEPELFLRPSLSRLSLLAPVCIQFPLVLQVLLVTSNSPGNM</sequence>
<keyword evidence="2" id="KW-1185">Reference proteome</keyword>
<dbReference type="EMBL" id="JADGJH010000584">
    <property type="protein sequence ID" value="KAJ3125961.1"/>
    <property type="molecule type" value="Genomic_DNA"/>
</dbReference>
<evidence type="ECO:0000313" key="1">
    <source>
        <dbReference type="EMBL" id="KAJ3125961.1"/>
    </source>
</evidence>
<comment type="caution">
    <text evidence="1">The sequence shown here is derived from an EMBL/GenBank/DDBJ whole genome shotgun (WGS) entry which is preliminary data.</text>
</comment>
<organism evidence="1 2">
    <name type="scientific">Physocladia obscura</name>
    <dbReference type="NCBI Taxonomy" id="109957"/>
    <lineage>
        <taxon>Eukaryota</taxon>
        <taxon>Fungi</taxon>
        <taxon>Fungi incertae sedis</taxon>
        <taxon>Chytridiomycota</taxon>
        <taxon>Chytridiomycota incertae sedis</taxon>
        <taxon>Chytridiomycetes</taxon>
        <taxon>Chytridiales</taxon>
        <taxon>Chytriomycetaceae</taxon>
        <taxon>Physocladia</taxon>
    </lineage>
</organism>
<dbReference type="AlphaFoldDB" id="A0AAD5XHI2"/>
<accession>A0AAD5XHI2</accession>
<proteinExistence type="predicted"/>
<name>A0AAD5XHI2_9FUNG</name>
<dbReference type="Proteomes" id="UP001211907">
    <property type="component" value="Unassembled WGS sequence"/>
</dbReference>
<protein>
    <submittedName>
        <fullName evidence="1">Uncharacterized protein</fullName>
    </submittedName>
</protein>
<evidence type="ECO:0000313" key="2">
    <source>
        <dbReference type="Proteomes" id="UP001211907"/>
    </source>
</evidence>
<gene>
    <name evidence="1" type="ORF">HK100_010518</name>
</gene>